<dbReference type="Proteomes" id="UP001189624">
    <property type="component" value="Chromosome 8"/>
</dbReference>
<keyword evidence="3 6" id="KW-0812">Transmembrane</keyword>
<evidence type="ECO:0000313" key="8">
    <source>
        <dbReference type="EMBL" id="CAJ1970588.1"/>
    </source>
</evidence>
<gene>
    <name evidence="8" type="ORF">AYBTSS11_LOCUS22573</name>
</gene>
<evidence type="ECO:0000313" key="9">
    <source>
        <dbReference type="Proteomes" id="UP001189624"/>
    </source>
</evidence>
<keyword evidence="4 6" id="KW-1133">Transmembrane helix</keyword>
<dbReference type="PANTHER" id="PTHR31218">
    <property type="entry name" value="WAT1-RELATED PROTEIN"/>
    <property type="match status" value="1"/>
</dbReference>
<feature type="transmembrane region" description="Helical" evidence="6">
    <location>
        <begin position="266"/>
        <end position="285"/>
    </location>
</feature>
<dbReference type="GO" id="GO:0022857">
    <property type="term" value="F:transmembrane transporter activity"/>
    <property type="evidence" value="ECO:0007669"/>
    <property type="project" value="InterPro"/>
</dbReference>
<evidence type="ECO:0000256" key="4">
    <source>
        <dbReference type="ARBA" id="ARBA00022989"/>
    </source>
</evidence>
<feature type="domain" description="EamA" evidence="7">
    <location>
        <begin position="28"/>
        <end position="151"/>
    </location>
</feature>
<evidence type="ECO:0000256" key="2">
    <source>
        <dbReference type="ARBA" id="ARBA00007635"/>
    </source>
</evidence>
<proteinExistence type="inferred from homology"/>
<evidence type="ECO:0000256" key="6">
    <source>
        <dbReference type="RuleBase" id="RU363077"/>
    </source>
</evidence>
<reference evidence="8" key="1">
    <citation type="submission" date="2023-10" db="EMBL/GenBank/DDBJ databases">
        <authorList>
            <person name="Domelevo Entfellner J.-B."/>
        </authorList>
    </citation>
    <scope>NUCLEOTIDE SEQUENCE</scope>
</reference>
<dbReference type="GO" id="GO:0016020">
    <property type="term" value="C:membrane"/>
    <property type="evidence" value="ECO:0007669"/>
    <property type="project" value="UniProtKB-SubCell"/>
</dbReference>
<keyword evidence="9" id="KW-1185">Reference proteome</keyword>
<evidence type="ECO:0000256" key="1">
    <source>
        <dbReference type="ARBA" id="ARBA00004141"/>
    </source>
</evidence>
<feature type="transmembrane region" description="Helical" evidence="6">
    <location>
        <begin position="88"/>
        <end position="110"/>
    </location>
</feature>
<dbReference type="Pfam" id="PF00892">
    <property type="entry name" value="EamA"/>
    <property type="match status" value="2"/>
</dbReference>
<dbReference type="SUPFAM" id="SSF103481">
    <property type="entry name" value="Multidrug resistance efflux transporter EmrE"/>
    <property type="match status" value="2"/>
</dbReference>
<feature type="transmembrane region" description="Helical" evidence="6">
    <location>
        <begin position="20"/>
        <end position="41"/>
    </location>
</feature>
<dbReference type="EMBL" id="OY731405">
    <property type="protein sequence ID" value="CAJ1970588.1"/>
    <property type="molecule type" value="Genomic_DNA"/>
</dbReference>
<dbReference type="InterPro" id="IPR030184">
    <property type="entry name" value="WAT1-related"/>
</dbReference>
<dbReference type="InterPro" id="IPR037185">
    <property type="entry name" value="EmrE-like"/>
</dbReference>
<dbReference type="AlphaFoldDB" id="A0AA86SQL5"/>
<feature type="transmembrane region" description="Helical" evidence="6">
    <location>
        <begin position="53"/>
        <end position="76"/>
    </location>
</feature>
<sequence>MSHIEGEAMKAEKMRTLKEWFTSSQVLCSMLLVQIFVSGMQLLSRVILVQGTFIGALIVYRHLVAAIFVAPFALYFERGRPKKFNCKVWFWLFINALMGMALAQGLFYYGLRDTSATYSINFLNLVPISTFITSIICRMENLKLQTWVGKAKSGGAILCLGGALVKLLKVFPLRYWGTMVSCILAAIQAAIVGSFLDASNAAWRIELNLQLIAVLYSGALATAATFCMLSWAITIKGPSYPPMFNPLSLIFVSFSEAILLGEPLGVGTLVGMVLIIMGLYLFLWGKKKDTQSLAQPNVADAEGSTMMGDGLSAAQSASTVVTSASPTDSVVLQVEKD</sequence>
<evidence type="ECO:0000259" key="7">
    <source>
        <dbReference type="Pfam" id="PF00892"/>
    </source>
</evidence>
<comment type="similarity">
    <text evidence="2 6">Belongs to the drug/metabolite transporter (DMT) superfamily. Plant drug/metabolite exporter (P-DME) (TC 2.A.7.4) family.</text>
</comment>
<comment type="subcellular location">
    <subcellularLocation>
        <location evidence="1 6">Membrane</location>
        <topology evidence="1 6">Multi-pass membrane protein</topology>
    </subcellularLocation>
</comment>
<dbReference type="Gramene" id="rna-AYBTSS11_LOCUS22573">
    <property type="protein sequence ID" value="CAJ1970588.1"/>
    <property type="gene ID" value="gene-AYBTSS11_LOCUS22573"/>
</dbReference>
<accession>A0AA86SQL5</accession>
<name>A0AA86SQL5_9FABA</name>
<keyword evidence="5 6" id="KW-0472">Membrane</keyword>
<dbReference type="InterPro" id="IPR000620">
    <property type="entry name" value="EamA_dom"/>
</dbReference>
<feature type="transmembrane region" description="Helical" evidence="6">
    <location>
        <begin position="175"/>
        <end position="196"/>
    </location>
</feature>
<protein>
    <recommendedName>
        <fullName evidence="6">WAT1-related protein</fullName>
    </recommendedName>
</protein>
<organism evidence="8 9">
    <name type="scientific">Sphenostylis stenocarpa</name>
    <dbReference type="NCBI Taxonomy" id="92480"/>
    <lineage>
        <taxon>Eukaryota</taxon>
        <taxon>Viridiplantae</taxon>
        <taxon>Streptophyta</taxon>
        <taxon>Embryophyta</taxon>
        <taxon>Tracheophyta</taxon>
        <taxon>Spermatophyta</taxon>
        <taxon>Magnoliopsida</taxon>
        <taxon>eudicotyledons</taxon>
        <taxon>Gunneridae</taxon>
        <taxon>Pentapetalae</taxon>
        <taxon>rosids</taxon>
        <taxon>fabids</taxon>
        <taxon>Fabales</taxon>
        <taxon>Fabaceae</taxon>
        <taxon>Papilionoideae</taxon>
        <taxon>50 kb inversion clade</taxon>
        <taxon>NPAAA clade</taxon>
        <taxon>indigoferoid/millettioid clade</taxon>
        <taxon>Phaseoleae</taxon>
        <taxon>Sphenostylis</taxon>
    </lineage>
</organism>
<evidence type="ECO:0000256" key="5">
    <source>
        <dbReference type="ARBA" id="ARBA00023136"/>
    </source>
</evidence>
<feature type="transmembrane region" description="Helical" evidence="6">
    <location>
        <begin position="208"/>
        <end position="231"/>
    </location>
</feature>
<evidence type="ECO:0000256" key="3">
    <source>
        <dbReference type="ARBA" id="ARBA00022692"/>
    </source>
</evidence>
<feature type="domain" description="EamA" evidence="7">
    <location>
        <begin position="176"/>
        <end position="283"/>
    </location>
</feature>